<reference evidence="3" key="1">
    <citation type="journal article" date="2020" name="Stud. Mycol.">
        <title>101 Dothideomycetes genomes: a test case for predicting lifestyles and emergence of pathogens.</title>
        <authorList>
            <person name="Haridas S."/>
            <person name="Albert R."/>
            <person name="Binder M."/>
            <person name="Bloem J."/>
            <person name="Labutti K."/>
            <person name="Salamov A."/>
            <person name="Andreopoulos B."/>
            <person name="Baker S."/>
            <person name="Barry K."/>
            <person name="Bills G."/>
            <person name="Bluhm B."/>
            <person name="Cannon C."/>
            <person name="Castanera R."/>
            <person name="Culley D."/>
            <person name="Daum C."/>
            <person name="Ezra D."/>
            <person name="Gonzalez J."/>
            <person name="Henrissat B."/>
            <person name="Kuo A."/>
            <person name="Liang C."/>
            <person name="Lipzen A."/>
            <person name="Lutzoni F."/>
            <person name="Magnuson J."/>
            <person name="Mondo S."/>
            <person name="Nolan M."/>
            <person name="Ohm R."/>
            <person name="Pangilinan J."/>
            <person name="Park H.-J."/>
            <person name="Ramirez L."/>
            <person name="Alfaro M."/>
            <person name="Sun H."/>
            <person name="Tritt A."/>
            <person name="Yoshinaga Y."/>
            <person name="Zwiers L.-H."/>
            <person name="Turgeon B."/>
            <person name="Goodwin S."/>
            <person name="Spatafora J."/>
            <person name="Crous P."/>
            <person name="Grigoriev I."/>
        </authorList>
    </citation>
    <scope>NUCLEOTIDE SEQUENCE</scope>
    <source>
        <strain evidence="3">CBS 119925</strain>
    </source>
</reference>
<sequence length="646" mass="72802">MPIQYTCFGRPVRLHMPPRRYQVLFTGILFLSITLFLFGPPSTADLPTYDTIADAVKNPQLPNLQLPELPELPNLPQPFGPPTHDAPAEQNSNSTGAYRLINYIQNYKWHNPFSKDVADENTTVLPPLMERPSIYTFFEPRKKQSKELAEAENRLILAWRRAWWAQGFKPQVLSRAEAMRHPQYEIVQRLKLDKIDEEVETEVMRWLAWGHMGGGVLAHWLALPMAEYDNPILSLLRKKDFPNLSRVDGLQNALFFGGADAVTEAIKKAVGSELFKNVTESRAKIISLKEDAGAMVNLLGKDVKRESKSHGIAYYSNTTIADTYKPISDKLRDTTEVEGLELLAQLINSHLHLTFQSIYSEGVAVVKPLPEHTTALMYEAIDIARNLTQCPTSPLPGTCPPNRPKCSPCDPSKPPKLQLLPALKKSPAIYTVGNVPHPYTLVSLHYTKDVIEASFLRKGTERNLWVKALTKEVLDEDKTEADRVLHFKDTVASPLTAASSLWLTAERLDQVDLDWIFGFNLPQMASPGEKPEPLNEGSDIMLSPRPAPPAPIEGVEVPEEKFIKKEEERLKKARDALKSTSRHLEPVINNVEQWSPVDTEAWQFARAFSARRTKERETWEKEEKKFAGSEHKAGVHHGGGGDRWAD</sequence>
<keyword evidence="2" id="KW-0472">Membrane</keyword>
<dbReference type="PANTHER" id="PTHR42055">
    <property type="entry name" value="YALI0E03476P"/>
    <property type="match status" value="1"/>
</dbReference>
<dbReference type="Proteomes" id="UP000799440">
    <property type="component" value="Unassembled WGS sequence"/>
</dbReference>
<dbReference type="OrthoDB" id="5312133at2759"/>
<feature type="region of interest" description="Disordered" evidence="1">
    <location>
        <begin position="69"/>
        <end position="92"/>
    </location>
</feature>
<keyword evidence="4" id="KW-1185">Reference proteome</keyword>
<evidence type="ECO:0000256" key="2">
    <source>
        <dbReference type="SAM" id="Phobius"/>
    </source>
</evidence>
<accession>A0A6A6V583</accession>
<dbReference type="EMBL" id="MU006580">
    <property type="protein sequence ID" value="KAF2745812.1"/>
    <property type="molecule type" value="Genomic_DNA"/>
</dbReference>
<dbReference type="AlphaFoldDB" id="A0A6A6V583"/>
<evidence type="ECO:0000313" key="3">
    <source>
        <dbReference type="EMBL" id="KAF2745812.1"/>
    </source>
</evidence>
<protein>
    <submittedName>
        <fullName evidence="3">Uncharacterized protein</fullName>
    </submittedName>
</protein>
<evidence type="ECO:0000313" key="4">
    <source>
        <dbReference type="Proteomes" id="UP000799440"/>
    </source>
</evidence>
<feature type="transmembrane region" description="Helical" evidence="2">
    <location>
        <begin position="21"/>
        <end position="39"/>
    </location>
</feature>
<dbReference type="PANTHER" id="PTHR42055:SF1">
    <property type="entry name" value="YALI0E03476P"/>
    <property type="match status" value="1"/>
</dbReference>
<evidence type="ECO:0000256" key="1">
    <source>
        <dbReference type="SAM" id="MobiDB-lite"/>
    </source>
</evidence>
<proteinExistence type="predicted"/>
<name>A0A6A6V583_9PLEO</name>
<organism evidence="3 4">
    <name type="scientific">Sporormia fimetaria CBS 119925</name>
    <dbReference type="NCBI Taxonomy" id="1340428"/>
    <lineage>
        <taxon>Eukaryota</taxon>
        <taxon>Fungi</taxon>
        <taxon>Dikarya</taxon>
        <taxon>Ascomycota</taxon>
        <taxon>Pezizomycotina</taxon>
        <taxon>Dothideomycetes</taxon>
        <taxon>Pleosporomycetidae</taxon>
        <taxon>Pleosporales</taxon>
        <taxon>Sporormiaceae</taxon>
        <taxon>Sporormia</taxon>
    </lineage>
</organism>
<gene>
    <name evidence="3" type="ORF">M011DRAFT_469070</name>
</gene>
<feature type="region of interest" description="Disordered" evidence="1">
    <location>
        <begin position="613"/>
        <end position="646"/>
    </location>
</feature>
<keyword evidence="2" id="KW-0812">Transmembrane</keyword>
<keyword evidence="2" id="KW-1133">Transmembrane helix</keyword>